<evidence type="ECO:0008006" key="3">
    <source>
        <dbReference type="Google" id="ProtNLM"/>
    </source>
</evidence>
<dbReference type="Proteomes" id="UP000248659">
    <property type="component" value="Unassembled WGS sequence"/>
</dbReference>
<evidence type="ECO:0000313" key="2">
    <source>
        <dbReference type="Proteomes" id="UP000248659"/>
    </source>
</evidence>
<protein>
    <recommendedName>
        <fullName evidence="3">Tetratricopeptide repeat protein</fullName>
    </recommendedName>
</protein>
<keyword evidence="2" id="KW-1185">Reference proteome</keyword>
<name>A0ABX9DCQ1_9RHOB</name>
<dbReference type="EMBL" id="MUAV01000051">
    <property type="protein sequence ID" value="RAP39484.1"/>
    <property type="molecule type" value="Genomic_DNA"/>
</dbReference>
<dbReference type="Gene3D" id="1.25.40.10">
    <property type="entry name" value="Tetratricopeptide repeat domain"/>
    <property type="match status" value="1"/>
</dbReference>
<gene>
    <name evidence="1" type="ORF">BYZ73_20270</name>
</gene>
<reference evidence="1 2" key="1">
    <citation type="submission" date="2017-01" db="EMBL/GenBank/DDBJ databases">
        <title>Genome sequence of Rhodovulum viride JA756.</title>
        <authorList>
            <person name="Lakshmi K.V."/>
            <person name="Tushar L.D."/>
            <person name="Sasikala C."/>
            <person name="Venkataramana C."/>
        </authorList>
    </citation>
    <scope>NUCLEOTIDE SEQUENCE [LARGE SCALE GENOMIC DNA]</scope>
    <source>
        <strain evidence="1 2">JA756</strain>
    </source>
</reference>
<dbReference type="InterPro" id="IPR027417">
    <property type="entry name" value="P-loop_NTPase"/>
</dbReference>
<sequence>MTRKAILQIGTEKTGTTTLQTFLAANREALAARGFVYPRFCGALNHTGLAAYAMDADRPDSLKHPFGGIAAADIPAMRARLRAAAAEDLDGSGTAIFCSEHCHSRLVSETEVQRLRDFLAPHFDEIRVSVYLRRQDQIALSLYSTVLKSGAVPDRIIGIPDPENPYYNYDRFLGLWEKVFGQDAVSVRIFERSSLTGGSIVDDFLDQWQIGPPEAFAPVADENGAISPEAQHFLLSLNRHFGEGSTPEDWAIRGQLVASLSAGFPGKGLRPARAAAQTFYKAFRPSNAAVAARHFPDRATLFSEDFSAYPETADPAVPDTETLARVAAALLVERGREIERLEAEIAIRDARLLGRQDRLEDAAATLARAIARAPRQPGLHRTSGEFLLRLGRNQESLAAAREACALQPDNWEYRHFLGIVLAACAEPAAAADVQREALSMKPGHPGIKRALEAALSQCPPPAGATV</sequence>
<proteinExistence type="predicted"/>
<organism evidence="1 2">
    <name type="scientific">Rhodovulum viride</name>
    <dbReference type="NCBI Taxonomy" id="1231134"/>
    <lineage>
        <taxon>Bacteria</taxon>
        <taxon>Pseudomonadati</taxon>
        <taxon>Pseudomonadota</taxon>
        <taxon>Alphaproteobacteria</taxon>
        <taxon>Rhodobacterales</taxon>
        <taxon>Paracoccaceae</taxon>
        <taxon>Rhodovulum</taxon>
    </lineage>
</organism>
<evidence type="ECO:0000313" key="1">
    <source>
        <dbReference type="EMBL" id="RAP39484.1"/>
    </source>
</evidence>
<dbReference type="SUPFAM" id="SSF48452">
    <property type="entry name" value="TPR-like"/>
    <property type="match status" value="1"/>
</dbReference>
<dbReference type="InterPro" id="IPR011990">
    <property type="entry name" value="TPR-like_helical_dom_sf"/>
</dbReference>
<dbReference type="SUPFAM" id="SSF52540">
    <property type="entry name" value="P-loop containing nucleoside triphosphate hydrolases"/>
    <property type="match status" value="1"/>
</dbReference>
<dbReference type="RefSeq" id="WP_112317456.1">
    <property type="nucleotide sequence ID" value="NZ_MUAV01000051.1"/>
</dbReference>
<accession>A0ABX9DCQ1</accession>
<comment type="caution">
    <text evidence="1">The sequence shown here is derived from an EMBL/GenBank/DDBJ whole genome shotgun (WGS) entry which is preliminary data.</text>
</comment>